<name>A0A1I3KLZ8_9SPIR</name>
<protein>
    <submittedName>
        <fullName evidence="3">Glycosyltransferase involved in cell wall bisynthesis</fullName>
    </submittedName>
</protein>
<dbReference type="InterPro" id="IPR050194">
    <property type="entry name" value="Glycosyltransferase_grp1"/>
</dbReference>
<evidence type="ECO:0000313" key="4">
    <source>
        <dbReference type="Proteomes" id="UP000182737"/>
    </source>
</evidence>
<keyword evidence="4" id="KW-1185">Reference proteome</keyword>
<reference evidence="4" key="1">
    <citation type="submission" date="2016-10" db="EMBL/GenBank/DDBJ databases">
        <authorList>
            <person name="Varghese N."/>
            <person name="Submissions S."/>
        </authorList>
    </citation>
    <scope>NUCLEOTIDE SEQUENCE [LARGE SCALE GENOMIC DNA]</scope>
    <source>
        <strain evidence="4">XBD1002</strain>
    </source>
</reference>
<sequence>MADDIIKVACIMGKWHGGGVESVVMNYYRNIDRTKIQFDFFCDADSTRIPYDEIEKLNGRVIVIPPYQKMPKYYKTLVQEFKQGGYKIVHSHINAMSFFSLAAAKKAGVPVRIAHSHSTSSPHEWKKNIIKNLLRPLSKINATHYFACSEVAAKWLFGERTFRSNKITLLHNAIDLSRFSFNEKNREEIRNEFKIEKDTVVLGHIGRFMPQKNHEFLIDIFNEYHKLNKNSVLFLAGAGPLEEAVREKVSALGLSESVIFAGQRKDADKLYMAFDVFLLPSLYEGLAVVAVEAQASGVPVFASDQVSPETDLTETLKMLPLEKPEHWAEQINNCLTNEKLSRTSASESNAAKLRSRGYDIALEGSKLAEMYKAFYNL</sequence>
<dbReference type="EMBL" id="FORI01000005">
    <property type="protein sequence ID" value="SFI73467.1"/>
    <property type="molecule type" value="Genomic_DNA"/>
</dbReference>
<dbReference type="Pfam" id="PF00534">
    <property type="entry name" value="Glycos_transf_1"/>
    <property type="match status" value="1"/>
</dbReference>
<dbReference type="InterPro" id="IPR028098">
    <property type="entry name" value="Glyco_trans_4-like_N"/>
</dbReference>
<evidence type="ECO:0000259" key="1">
    <source>
        <dbReference type="Pfam" id="PF00534"/>
    </source>
</evidence>
<dbReference type="CDD" id="cd03812">
    <property type="entry name" value="GT4_CapH-like"/>
    <property type="match status" value="1"/>
</dbReference>
<dbReference type="AlphaFoldDB" id="A0A1I3KLZ8"/>
<dbReference type="RefSeq" id="WP_074931376.1">
    <property type="nucleotide sequence ID" value="NZ_FORI01000005.1"/>
</dbReference>
<dbReference type="Gene3D" id="3.40.50.2000">
    <property type="entry name" value="Glycogen Phosphorylase B"/>
    <property type="match status" value="2"/>
</dbReference>
<feature type="domain" description="Glycosyltransferase subfamily 4-like N-terminal" evidence="2">
    <location>
        <begin position="18"/>
        <end position="178"/>
    </location>
</feature>
<dbReference type="PANTHER" id="PTHR45947">
    <property type="entry name" value="SULFOQUINOVOSYL TRANSFERASE SQD2"/>
    <property type="match status" value="1"/>
</dbReference>
<gene>
    <name evidence="3" type="ORF">SAMN04487775_10543</name>
</gene>
<organism evidence="3 4">
    <name type="scientific">Treponema bryantii</name>
    <dbReference type="NCBI Taxonomy" id="163"/>
    <lineage>
        <taxon>Bacteria</taxon>
        <taxon>Pseudomonadati</taxon>
        <taxon>Spirochaetota</taxon>
        <taxon>Spirochaetia</taxon>
        <taxon>Spirochaetales</taxon>
        <taxon>Treponemataceae</taxon>
        <taxon>Treponema</taxon>
    </lineage>
</organism>
<dbReference type="PANTHER" id="PTHR45947:SF3">
    <property type="entry name" value="SULFOQUINOVOSYL TRANSFERASE SQD2"/>
    <property type="match status" value="1"/>
</dbReference>
<dbReference type="Proteomes" id="UP000182737">
    <property type="component" value="Unassembled WGS sequence"/>
</dbReference>
<accession>A0A1I3KLZ8</accession>
<dbReference type="GO" id="GO:0016757">
    <property type="term" value="F:glycosyltransferase activity"/>
    <property type="evidence" value="ECO:0007669"/>
    <property type="project" value="InterPro"/>
</dbReference>
<evidence type="ECO:0000259" key="2">
    <source>
        <dbReference type="Pfam" id="PF13439"/>
    </source>
</evidence>
<dbReference type="SUPFAM" id="SSF53756">
    <property type="entry name" value="UDP-Glycosyltransferase/glycogen phosphorylase"/>
    <property type="match status" value="1"/>
</dbReference>
<feature type="domain" description="Glycosyl transferase family 1" evidence="1">
    <location>
        <begin position="186"/>
        <end position="342"/>
    </location>
</feature>
<evidence type="ECO:0000313" key="3">
    <source>
        <dbReference type="EMBL" id="SFI73467.1"/>
    </source>
</evidence>
<proteinExistence type="predicted"/>
<dbReference type="Pfam" id="PF13439">
    <property type="entry name" value="Glyco_transf_4"/>
    <property type="match status" value="1"/>
</dbReference>
<dbReference type="OrthoDB" id="9804196at2"/>
<dbReference type="InterPro" id="IPR001296">
    <property type="entry name" value="Glyco_trans_1"/>
</dbReference>
<keyword evidence="3" id="KW-0808">Transferase</keyword>